<keyword evidence="3 4" id="KW-0408">Iron</keyword>
<keyword evidence="5" id="KW-0732">Signal</keyword>
<proteinExistence type="predicted"/>
<evidence type="ECO:0000313" key="7">
    <source>
        <dbReference type="EMBL" id="MXO72991.1"/>
    </source>
</evidence>
<evidence type="ECO:0000256" key="4">
    <source>
        <dbReference type="PROSITE-ProRule" id="PRU00433"/>
    </source>
</evidence>
<evidence type="ECO:0000256" key="2">
    <source>
        <dbReference type="ARBA" id="ARBA00022723"/>
    </source>
</evidence>
<dbReference type="OrthoDB" id="7427921at2"/>
<evidence type="ECO:0000256" key="1">
    <source>
        <dbReference type="ARBA" id="ARBA00022617"/>
    </source>
</evidence>
<accession>A0A844Z1X8</accession>
<dbReference type="EMBL" id="WTYV01000007">
    <property type="protein sequence ID" value="MXO72991.1"/>
    <property type="molecule type" value="Genomic_DNA"/>
</dbReference>
<dbReference type="Gene3D" id="1.10.760.10">
    <property type="entry name" value="Cytochrome c-like domain"/>
    <property type="match status" value="1"/>
</dbReference>
<evidence type="ECO:0000313" key="8">
    <source>
        <dbReference type="Proteomes" id="UP000466966"/>
    </source>
</evidence>
<sequence length="116" mass="13071">MRIRIFALVLLTSAALVPFAAIDAQQAEPQKRSGEDLYQQWCAGCHDPGPGHPGTMRMEGDFGPENSVLRDMQAINRPLIHYAVRQGFQMMPPFRPTEITDEEVDRIADYLLEEGQ</sequence>
<evidence type="ECO:0000256" key="3">
    <source>
        <dbReference type="ARBA" id="ARBA00023004"/>
    </source>
</evidence>
<feature type="chain" id="PRO_5032637344" evidence="5">
    <location>
        <begin position="21"/>
        <end position="116"/>
    </location>
</feature>
<dbReference type="SUPFAM" id="SSF46626">
    <property type="entry name" value="Cytochrome c"/>
    <property type="match status" value="1"/>
</dbReference>
<dbReference type="InterPro" id="IPR036909">
    <property type="entry name" value="Cyt_c-like_dom_sf"/>
</dbReference>
<dbReference type="GO" id="GO:0009055">
    <property type="term" value="F:electron transfer activity"/>
    <property type="evidence" value="ECO:0007669"/>
    <property type="project" value="InterPro"/>
</dbReference>
<name>A0A844Z1X8_9SPHN</name>
<dbReference type="Pfam" id="PF13442">
    <property type="entry name" value="Cytochrome_CBB3"/>
    <property type="match status" value="1"/>
</dbReference>
<dbReference type="GO" id="GO:0046872">
    <property type="term" value="F:metal ion binding"/>
    <property type="evidence" value="ECO:0007669"/>
    <property type="project" value="UniProtKB-KW"/>
</dbReference>
<keyword evidence="2 4" id="KW-0479">Metal-binding</keyword>
<gene>
    <name evidence="7" type="ORF">GRI99_15280</name>
</gene>
<evidence type="ECO:0000256" key="5">
    <source>
        <dbReference type="SAM" id="SignalP"/>
    </source>
</evidence>
<organism evidence="7 8">
    <name type="scientific">Alteraurantiacibacter buctensis</name>
    <dbReference type="NCBI Taxonomy" id="1503981"/>
    <lineage>
        <taxon>Bacteria</taxon>
        <taxon>Pseudomonadati</taxon>
        <taxon>Pseudomonadota</taxon>
        <taxon>Alphaproteobacteria</taxon>
        <taxon>Sphingomonadales</taxon>
        <taxon>Erythrobacteraceae</taxon>
        <taxon>Alteraurantiacibacter</taxon>
    </lineage>
</organism>
<feature type="signal peptide" evidence="5">
    <location>
        <begin position="1"/>
        <end position="20"/>
    </location>
</feature>
<dbReference type="GO" id="GO:0020037">
    <property type="term" value="F:heme binding"/>
    <property type="evidence" value="ECO:0007669"/>
    <property type="project" value="InterPro"/>
</dbReference>
<keyword evidence="1 4" id="KW-0349">Heme</keyword>
<protein>
    <submittedName>
        <fullName evidence="7">C-type cytochrome</fullName>
    </submittedName>
</protein>
<dbReference type="AlphaFoldDB" id="A0A844Z1X8"/>
<dbReference type="Proteomes" id="UP000466966">
    <property type="component" value="Unassembled WGS sequence"/>
</dbReference>
<reference evidence="7 8" key="1">
    <citation type="submission" date="2019-12" db="EMBL/GenBank/DDBJ databases">
        <title>Genomic-based taxomic classification of the family Erythrobacteraceae.</title>
        <authorList>
            <person name="Xu L."/>
        </authorList>
    </citation>
    <scope>NUCLEOTIDE SEQUENCE [LARGE SCALE GENOMIC DNA]</scope>
    <source>
        <strain evidence="7 8">M0322</strain>
    </source>
</reference>
<evidence type="ECO:0000259" key="6">
    <source>
        <dbReference type="PROSITE" id="PS51007"/>
    </source>
</evidence>
<dbReference type="RefSeq" id="WP_160772927.1">
    <property type="nucleotide sequence ID" value="NZ_WTYV01000007.1"/>
</dbReference>
<feature type="domain" description="Cytochrome c" evidence="6">
    <location>
        <begin position="29"/>
        <end position="115"/>
    </location>
</feature>
<dbReference type="PROSITE" id="PS51007">
    <property type="entry name" value="CYTC"/>
    <property type="match status" value="1"/>
</dbReference>
<dbReference type="InterPro" id="IPR009056">
    <property type="entry name" value="Cyt_c-like_dom"/>
</dbReference>
<keyword evidence="8" id="KW-1185">Reference proteome</keyword>
<comment type="caution">
    <text evidence="7">The sequence shown here is derived from an EMBL/GenBank/DDBJ whole genome shotgun (WGS) entry which is preliminary data.</text>
</comment>